<name>A0A239GQ67_9FIRM</name>
<dbReference type="Gene3D" id="3.40.710.10">
    <property type="entry name" value="DD-peptidase/beta-lactamase superfamily"/>
    <property type="match status" value="1"/>
</dbReference>
<dbReference type="InterPro" id="IPR050491">
    <property type="entry name" value="AmpC-like"/>
</dbReference>
<evidence type="ECO:0000313" key="3">
    <source>
        <dbReference type="EMBL" id="SNS71015.1"/>
    </source>
</evidence>
<keyword evidence="1" id="KW-0812">Transmembrane</keyword>
<proteinExistence type="predicted"/>
<keyword evidence="4" id="KW-1185">Reference proteome</keyword>
<dbReference type="EMBL" id="FZOJ01000018">
    <property type="protein sequence ID" value="SNS71015.1"/>
    <property type="molecule type" value="Genomic_DNA"/>
</dbReference>
<dbReference type="SUPFAM" id="SSF56601">
    <property type="entry name" value="beta-lactamase/transpeptidase-like"/>
    <property type="match status" value="1"/>
</dbReference>
<keyword evidence="1" id="KW-1133">Transmembrane helix</keyword>
<organism evidence="3 4">
    <name type="scientific">Anaerovirgula multivorans</name>
    <dbReference type="NCBI Taxonomy" id="312168"/>
    <lineage>
        <taxon>Bacteria</taxon>
        <taxon>Bacillati</taxon>
        <taxon>Bacillota</taxon>
        <taxon>Clostridia</taxon>
        <taxon>Peptostreptococcales</taxon>
        <taxon>Natronincolaceae</taxon>
        <taxon>Anaerovirgula</taxon>
    </lineage>
</organism>
<evidence type="ECO:0000313" key="4">
    <source>
        <dbReference type="Proteomes" id="UP000198304"/>
    </source>
</evidence>
<dbReference type="RefSeq" id="WP_089283923.1">
    <property type="nucleotide sequence ID" value="NZ_FZOJ01000018.1"/>
</dbReference>
<dbReference type="PANTHER" id="PTHR46825:SF9">
    <property type="entry name" value="BETA-LACTAMASE-RELATED DOMAIN-CONTAINING PROTEIN"/>
    <property type="match status" value="1"/>
</dbReference>
<dbReference type="InterPro" id="IPR001466">
    <property type="entry name" value="Beta-lactam-related"/>
</dbReference>
<dbReference type="InterPro" id="IPR012338">
    <property type="entry name" value="Beta-lactam/transpept-like"/>
</dbReference>
<feature type="transmembrane region" description="Helical" evidence="1">
    <location>
        <begin position="496"/>
        <end position="518"/>
    </location>
</feature>
<dbReference type="Pfam" id="PF00144">
    <property type="entry name" value="Beta-lactamase"/>
    <property type="match status" value="1"/>
</dbReference>
<dbReference type="PANTHER" id="PTHR46825">
    <property type="entry name" value="D-ALANYL-D-ALANINE-CARBOXYPEPTIDASE/ENDOPEPTIDASE AMPH"/>
    <property type="match status" value="1"/>
</dbReference>
<sequence length="630" mass="70683">MRIKKIMCLVLLFVTVFSLSRGGVIFAESSDKSIYTFEQMTDEYMKKILDEYNVAGAVVSVVKDGKVFFEKGYGYSDIDKKTPVDHDATAFQIASVSKLFTATAAMQMVEQGKLSLDEDVNNYLTAFKLKNPFSKPVTLRNLLTHTAGLDDRVPLYLKSTGDIFFDSLQSLEKELEKNMPPVIKEPGTFCQYNVYGMALVGYLVEEVSEKPINEYITDNILKPLGMKNSSYGLNEAILKNMTKPYRYKDGKYSESAYTLISDHPSGSICATASDMAAFMRMHLNNGEYNGVRILNENTAINMHHHQYPNDDRLTGYGLGFYETIRNGRRTIEHGGYLPSFSSKLTILPEENIGMFIAINTDSKGSGKVCNEFVDKFYDFFTTKAENVEAEALLKANVPLDMDVNEINGRYVFDGYGHTDVTKLKSVLVTCNVQCDKAGNLTFTGEGLKCNFKYIGNGFFYSKENGYYCKISEKDGRMAFSFLGSDFEKVSGSDKNLFTAAIACLPFLLLSIILMPISMIRNRKKQDTKSLIFKCILLSLSIFILTYFGLNGFVALKCMAADTLIVLKVIMPLITVVCYLSFGLSAVSAIYVVNSWVENEYLLRTRLYYSILIVAAVINLAFMYVMNGFKI</sequence>
<evidence type="ECO:0000259" key="2">
    <source>
        <dbReference type="Pfam" id="PF00144"/>
    </source>
</evidence>
<accession>A0A239GQ67</accession>
<keyword evidence="1" id="KW-0472">Membrane</keyword>
<dbReference type="AlphaFoldDB" id="A0A239GQ67"/>
<feature type="transmembrane region" description="Helical" evidence="1">
    <location>
        <begin position="530"/>
        <end position="549"/>
    </location>
</feature>
<protein>
    <submittedName>
        <fullName evidence="3">CubicO group peptidase, beta-lactamase class C family</fullName>
    </submittedName>
</protein>
<gene>
    <name evidence="3" type="ORF">SAMN05446037_101817</name>
</gene>
<dbReference type="Proteomes" id="UP000198304">
    <property type="component" value="Unassembled WGS sequence"/>
</dbReference>
<evidence type="ECO:0000256" key="1">
    <source>
        <dbReference type="SAM" id="Phobius"/>
    </source>
</evidence>
<feature type="transmembrane region" description="Helical" evidence="1">
    <location>
        <begin position="569"/>
        <end position="593"/>
    </location>
</feature>
<reference evidence="3 4" key="1">
    <citation type="submission" date="2017-06" db="EMBL/GenBank/DDBJ databases">
        <authorList>
            <person name="Kim H.J."/>
            <person name="Triplett B.A."/>
        </authorList>
    </citation>
    <scope>NUCLEOTIDE SEQUENCE [LARGE SCALE GENOMIC DNA]</scope>
    <source>
        <strain evidence="3 4">SCA</strain>
    </source>
</reference>
<feature type="transmembrane region" description="Helical" evidence="1">
    <location>
        <begin position="605"/>
        <end position="625"/>
    </location>
</feature>
<dbReference type="OrthoDB" id="9797709at2"/>
<feature type="domain" description="Beta-lactamase-related" evidence="2">
    <location>
        <begin position="42"/>
        <end position="372"/>
    </location>
</feature>